<dbReference type="PROSITE" id="PS50893">
    <property type="entry name" value="ABC_TRANSPORTER_2"/>
    <property type="match status" value="2"/>
</dbReference>
<comment type="subcellular location">
    <subcellularLocation>
        <location evidence="1">Cell membrane</location>
        <topology evidence="1">Peripheral membrane protein</topology>
    </subcellularLocation>
</comment>
<dbReference type="InterPro" id="IPR017871">
    <property type="entry name" value="ABC_transporter-like_CS"/>
</dbReference>
<evidence type="ECO:0000256" key="1">
    <source>
        <dbReference type="ARBA" id="ARBA00004202"/>
    </source>
</evidence>
<evidence type="ECO:0000313" key="13">
    <source>
        <dbReference type="Proteomes" id="UP000265964"/>
    </source>
</evidence>
<keyword evidence="8" id="KW-1278">Translocase</keyword>
<dbReference type="Pfam" id="PF12558">
    <property type="entry name" value="DUF3744"/>
    <property type="match status" value="1"/>
</dbReference>
<dbReference type="OrthoDB" id="9805029at2"/>
<dbReference type="Gene3D" id="3.40.50.300">
    <property type="entry name" value="P-loop containing nucleotide triphosphate hydrolases"/>
    <property type="match status" value="2"/>
</dbReference>
<dbReference type="SUPFAM" id="SSF52540">
    <property type="entry name" value="P-loop containing nucleoside triphosphate hydrolases"/>
    <property type="match status" value="2"/>
</dbReference>
<sequence length="571" mass="63366">MNKQPIISFKNFSFKYSVQAEPTLHNLNLDIYPGEKVLILGPSGSGKSTFGNCLNGIIPHAYPGTIEGELTINGIDAKNSSIFELSKSVGTVLQDTDHQFVGLTVEEDIAFALENSCVPQAQMYEQVRHWAKAVDVADLLDKSPHDLSGGQKQRVSMAGVLVDQTPILLFDEPLANLDPASGYNSSHLINQIQQQTQATVIIIEHRLEDVLVANVDRIIVFAQGAIVADTTPEQLLKSNTLAELGIREPLWITALRYAGVDLQQVENISSLEQLKGDEIAPKLKQWQASLPPTPALTKPEPLIKIKQLSFAYRPELPQVLKNINLEIGQGEMISLVGKNGAGKSTLSKVICGFVKDFKGQMFWQDHDMSQWSIKEIADHVGYVMQNPNQMITQVKIFDEVALGLRYRKVDEATITRKVEQVLKTCGLYAMRNWPVNALSYGQKKRLTIASILVLDPKVIILDEPTAGQDYKHYTELMEFLKAINALGVTIIMVTHDMHLMLEYTQRAIVMANGQALADTTPVKVLTNPGLVAHASLKETSLFVLAQRMGLANPLAFTEKFIAYDRRVHHEQ</sequence>
<comment type="caution">
    <text evidence="12">The sequence shown here is derived from an EMBL/GenBank/DDBJ whole genome shotgun (WGS) entry which is preliminary data.</text>
</comment>
<accession>A0A3A1YB04</accession>
<proteinExistence type="inferred from homology"/>
<feature type="domain" description="ABC transporter" evidence="11">
    <location>
        <begin position="303"/>
        <end position="537"/>
    </location>
</feature>
<dbReference type="GO" id="GO:0043190">
    <property type="term" value="C:ATP-binding cassette (ABC) transporter complex"/>
    <property type="evidence" value="ECO:0007669"/>
    <property type="project" value="TreeGrafter"/>
</dbReference>
<comment type="similarity">
    <text evidence="2">Belongs to the ABC transporter superfamily.</text>
</comment>
<gene>
    <name evidence="12" type="ORF">CKF59_05520</name>
</gene>
<name>A0A3A1YB04_9GAMM</name>
<evidence type="ECO:0000256" key="10">
    <source>
        <dbReference type="ARBA" id="ARBA00025157"/>
    </source>
</evidence>
<dbReference type="InterPro" id="IPR027417">
    <property type="entry name" value="P-loop_NTPase"/>
</dbReference>
<comment type="function">
    <text evidence="10">Probably part of an ABC transporter complex. Responsible for energy coupling to the transport system.</text>
</comment>
<dbReference type="InterPro" id="IPR003593">
    <property type="entry name" value="AAA+_ATPase"/>
</dbReference>
<dbReference type="InterPro" id="IPR022216">
    <property type="entry name" value="ABC_Co_transporter"/>
</dbReference>
<dbReference type="RefSeq" id="WP_119534965.1">
    <property type="nucleotide sequence ID" value="NZ_NRJF01000163.1"/>
</dbReference>
<evidence type="ECO:0000256" key="2">
    <source>
        <dbReference type="ARBA" id="ARBA00005417"/>
    </source>
</evidence>
<keyword evidence="6" id="KW-0547">Nucleotide-binding</keyword>
<dbReference type="GO" id="GO:0005524">
    <property type="term" value="F:ATP binding"/>
    <property type="evidence" value="ECO:0007669"/>
    <property type="project" value="UniProtKB-KW"/>
</dbReference>
<dbReference type="GO" id="GO:0016887">
    <property type="term" value="F:ATP hydrolysis activity"/>
    <property type="evidence" value="ECO:0007669"/>
    <property type="project" value="InterPro"/>
</dbReference>
<evidence type="ECO:0000313" key="12">
    <source>
        <dbReference type="EMBL" id="RIY34380.1"/>
    </source>
</evidence>
<evidence type="ECO:0000256" key="4">
    <source>
        <dbReference type="ARBA" id="ARBA00022475"/>
    </source>
</evidence>
<protein>
    <submittedName>
        <fullName evidence="12">Heme ABC transporter ATP-binding protein</fullName>
    </submittedName>
</protein>
<evidence type="ECO:0000256" key="5">
    <source>
        <dbReference type="ARBA" id="ARBA00022737"/>
    </source>
</evidence>
<evidence type="ECO:0000259" key="11">
    <source>
        <dbReference type="PROSITE" id="PS50893"/>
    </source>
</evidence>
<dbReference type="EMBL" id="NRJF01000163">
    <property type="protein sequence ID" value="RIY34380.1"/>
    <property type="molecule type" value="Genomic_DNA"/>
</dbReference>
<dbReference type="PANTHER" id="PTHR43553">
    <property type="entry name" value="HEAVY METAL TRANSPORTER"/>
    <property type="match status" value="1"/>
</dbReference>
<dbReference type="Proteomes" id="UP000265964">
    <property type="component" value="Unassembled WGS sequence"/>
</dbReference>
<evidence type="ECO:0000256" key="3">
    <source>
        <dbReference type="ARBA" id="ARBA00022448"/>
    </source>
</evidence>
<keyword evidence="3" id="KW-0813">Transport</keyword>
<dbReference type="PROSITE" id="PS00211">
    <property type="entry name" value="ABC_TRANSPORTER_1"/>
    <property type="match status" value="2"/>
</dbReference>
<keyword evidence="4" id="KW-1003">Cell membrane</keyword>
<dbReference type="AlphaFoldDB" id="A0A3A1YB04"/>
<dbReference type="GO" id="GO:0042626">
    <property type="term" value="F:ATPase-coupled transmembrane transporter activity"/>
    <property type="evidence" value="ECO:0007669"/>
    <property type="project" value="TreeGrafter"/>
</dbReference>
<keyword evidence="9" id="KW-0472">Membrane</keyword>
<evidence type="ECO:0000256" key="7">
    <source>
        <dbReference type="ARBA" id="ARBA00022840"/>
    </source>
</evidence>
<dbReference type="GO" id="GO:0000041">
    <property type="term" value="P:transition metal ion transport"/>
    <property type="evidence" value="ECO:0007669"/>
    <property type="project" value="UniProtKB-ARBA"/>
</dbReference>
<dbReference type="FunFam" id="3.40.50.300:FF:000224">
    <property type="entry name" value="Energy-coupling factor transporter ATP-binding protein EcfA"/>
    <property type="match status" value="1"/>
</dbReference>
<keyword evidence="5" id="KW-0677">Repeat</keyword>
<dbReference type="FunFam" id="3.40.50.300:FF:001422">
    <property type="entry name" value="Cobalt ABC transporter ATP-binding protein"/>
    <property type="match status" value="1"/>
</dbReference>
<dbReference type="NCBIfam" id="NF010167">
    <property type="entry name" value="PRK13648.1"/>
    <property type="match status" value="2"/>
</dbReference>
<keyword evidence="7 12" id="KW-0067">ATP-binding</keyword>
<dbReference type="InterPro" id="IPR015856">
    <property type="entry name" value="ABC_transpr_CbiO/EcfA_su"/>
</dbReference>
<dbReference type="InterPro" id="IPR050095">
    <property type="entry name" value="ECF_ABC_transporter_ATP-bd"/>
</dbReference>
<dbReference type="Pfam" id="PF00005">
    <property type="entry name" value="ABC_tran"/>
    <property type="match status" value="2"/>
</dbReference>
<feature type="domain" description="ABC transporter" evidence="11">
    <location>
        <begin position="7"/>
        <end position="248"/>
    </location>
</feature>
<evidence type="ECO:0000256" key="6">
    <source>
        <dbReference type="ARBA" id="ARBA00022741"/>
    </source>
</evidence>
<evidence type="ECO:0000256" key="9">
    <source>
        <dbReference type="ARBA" id="ARBA00023136"/>
    </source>
</evidence>
<reference evidence="12 13" key="1">
    <citation type="submission" date="2017-08" db="EMBL/GenBank/DDBJ databases">
        <title>Reclassification of Bisgaard taxon 37 and 44.</title>
        <authorList>
            <person name="Christensen H."/>
        </authorList>
    </citation>
    <scope>NUCLEOTIDE SEQUENCE [LARGE SCALE GENOMIC DNA]</scope>
    <source>
        <strain evidence="12 13">EEAB3T1</strain>
    </source>
</reference>
<evidence type="ECO:0000256" key="8">
    <source>
        <dbReference type="ARBA" id="ARBA00022967"/>
    </source>
</evidence>
<dbReference type="InterPro" id="IPR003439">
    <property type="entry name" value="ABC_transporter-like_ATP-bd"/>
</dbReference>
<dbReference type="SMART" id="SM00382">
    <property type="entry name" value="AAA"/>
    <property type="match status" value="2"/>
</dbReference>
<dbReference type="PANTHER" id="PTHR43553:SF26">
    <property type="entry name" value="ABC TRANSPORTER ATP-BINDING PROTEIN BC_2655-RELATED"/>
    <property type="match status" value="1"/>
</dbReference>
<organism evidence="12 13">
    <name type="scientific">Psittacicella gerlachiana</name>
    <dbReference type="NCBI Taxonomy" id="2028574"/>
    <lineage>
        <taxon>Bacteria</taxon>
        <taxon>Pseudomonadati</taxon>
        <taxon>Pseudomonadota</taxon>
        <taxon>Gammaproteobacteria</taxon>
        <taxon>Pasteurellales</taxon>
        <taxon>Psittacicellaceae</taxon>
        <taxon>Psittacicella</taxon>
    </lineage>
</organism>
<keyword evidence="13" id="KW-1185">Reference proteome</keyword>
<dbReference type="CDD" id="cd03225">
    <property type="entry name" value="ABC_cobalt_CbiO_domain1"/>
    <property type="match status" value="2"/>
</dbReference>